<name>A0A182IZD6_ANOAO</name>
<protein>
    <recommendedName>
        <fullName evidence="7">protein O-GlcNAcase</fullName>
        <ecNumber evidence="7">3.2.1.169</ecNumber>
    </recommendedName>
    <alternativeName>
        <fullName evidence="4">Beta-N-acetylhexosaminidase</fullName>
    </alternativeName>
    <alternativeName>
        <fullName evidence="8">Beta-hexosaminidase</fullName>
    </alternativeName>
</protein>
<dbReference type="EnsemblMetazoa" id="AATE008400-RA">
    <property type="protein sequence ID" value="AATE008400-PA.1"/>
    <property type="gene ID" value="AATE008400"/>
</dbReference>
<dbReference type="Pfam" id="PF07555">
    <property type="entry name" value="NAGidase"/>
    <property type="match status" value="1"/>
</dbReference>
<dbReference type="InterPro" id="IPR016181">
    <property type="entry name" value="Acyl_CoA_acyltransferase"/>
</dbReference>
<feature type="region of interest" description="Disordered" evidence="9">
    <location>
        <begin position="759"/>
        <end position="788"/>
    </location>
</feature>
<evidence type="ECO:0000256" key="8">
    <source>
        <dbReference type="ARBA" id="ARBA00076634"/>
    </source>
</evidence>
<feature type="domain" description="GH84" evidence="10">
    <location>
        <begin position="55"/>
        <end position="330"/>
    </location>
</feature>
<feature type="compositionally biased region" description="Low complexity" evidence="9">
    <location>
        <begin position="762"/>
        <end position="777"/>
    </location>
</feature>
<reference evidence="11" key="1">
    <citation type="submission" date="2022-08" db="UniProtKB">
        <authorList>
            <consortium name="EnsemblMetazoa"/>
        </authorList>
    </citation>
    <scope>IDENTIFICATION</scope>
    <source>
        <strain evidence="11">EBRO</strain>
    </source>
</reference>
<dbReference type="AlphaFoldDB" id="A0A182IZD6"/>
<dbReference type="VEuPathDB" id="VectorBase:AATE008400"/>
<feature type="region of interest" description="Disordered" evidence="9">
    <location>
        <begin position="563"/>
        <end position="582"/>
    </location>
</feature>
<keyword evidence="3" id="KW-0326">Glycosidase</keyword>
<evidence type="ECO:0000256" key="2">
    <source>
        <dbReference type="ARBA" id="ARBA00022801"/>
    </source>
</evidence>
<dbReference type="GO" id="GO:0016231">
    <property type="term" value="F:beta-N-acetylglucosaminidase activity"/>
    <property type="evidence" value="ECO:0007669"/>
    <property type="project" value="TreeGrafter"/>
</dbReference>
<dbReference type="EC" id="3.2.1.169" evidence="7"/>
<evidence type="ECO:0000256" key="3">
    <source>
        <dbReference type="ARBA" id="ARBA00023295"/>
    </source>
</evidence>
<dbReference type="STRING" id="41427.A0A182IZD6"/>
<accession>A0A182IZD6</accession>
<dbReference type="SUPFAM" id="SSF55729">
    <property type="entry name" value="Acyl-CoA N-acyltransferases (Nat)"/>
    <property type="match status" value="1"/>
</dbReference>
<evidence type="ECO:0000256" key="7">
    <source>
        <dbReference type="ARBA" id="ARBA00066938"/>
    </source>
</evidence>
<dbReference type="GO" id="GO:0009100">
    <property type="term" value="P:glycoprotein metabolic process"/>
    <property type="evidence" value="ECO:0007669"/>
    <property type="project" value="TreeGrafter"/>
</dbReference>
<dbReference type="Gene3D" id="1.20.58.240">
    <property type="entry name" value="STAT, domain 1"/>
    <property type="match status" value="1"/>
</dbReference>
<evidence type="ECO:0000256" key="9">
    <source>
        <dbReference type="SAM" id="MobiDB-lite"/>
    </source>
</evidence>
<dbReference type="PANTHER" id="PTHR13170:SF16">
    <property type="entry name" value="PROTEIN O-GLCNACASE"/>
    <property type="match status" value="1"/>
</dbReference>
<sequence length="1162" mass="127776">MAEAIAETPAEAAHPEDIVLQEKDESPVISSSALGTSNDLSNGDAANKSSSADGFICGVVEGFYGRPWTTEQRKDLFRKLKQWGMDSYIYAPKDDYKHRAYWRELYTVEEADHLTGLITAAHEQGINFYYALSPGLDITYSSSKEVATLKRKLDQVSQFGCKAFALLFDDIEPEMSKADKEVFQSFAHAQVSVTNEIYNHLNCPRFLFCPTQYCSSRAVPTVKQSEYLNTLGSKLVKAIDVLWTGPKVISKLLTVECIVEITDVLKRPPVIWDNLHANDYDQKRVFLGPYSGRSPELIPLLRGVVTNPNCEFHANAIAIQTLAFWSKCSADTTISSSISSDIKLETENEQGICEGDAPAFLSENVYHPRLALKNAIANWLPEFFQEKEAWGPITKPQPAVTMVMPIIPIIPSVNTCMTLTSTSTTTTTTSTALPMPEVNPSQLQMFADVCSTVTNVADSLPNPIMNSLVSATKVVTNESLPNPVAAAVNNMAIPPTIPISSIPVPMLNMKTSDNDAELPACVDAPSGEGMEKPSPIAEVLEPSALPATVSPLEGDAVIVDGTEAKPLGSADPHQSPEGGSEQETKMLELDDNEVKMVDACEEPEGDDKMMTVSEEQIPVGPLQQPPADQMVEEDEKTDIVFSSGSPAAAPVVPEPMECGSNLTSPKHQLKTQFDDIIMSETTSTCSGTMQVESSDTSLEMAEDKTAQEKDITAADLTLLCDLFYLPFEHGSKALQLLAEFFWLRNNAYVLCQRNNCAGKQRTTSGTSMSSLGGTSAGPSNPPADDISEVPNGAVLDGRDLNKCDAQEWFRRSAAFQSLCQNIFLLTKKIARCANKEMCYDLFSYVWDIAGVLSLLSAFVKWLAQGNFPANINSNTQGGYTWFSKGWKETFMSGDQEPWVFRGGLVADLQRLIPLDAGNDLFLYKMPETSAVNLYTMRPYTFSDEAALYEICHRTAQDGDVLQDRPTDSQLEHLIADRYLGPFLTMSPEFCMVIEDHNEQLVGYACAALDTKTFIRNMEQCWIPEMCLKYPLSFLAEGPAGSEGNETAPGETTAAAGRAAQMVRDSIQYFHNFQNDYPAAVLSKHPSLLCCRILKEYLMEDETICKRVVTVLLAALRCYGSSGGVHVCINRNDRFLFQFYAKLGFVEIPLTETDSSIYLGRNF</sequence>
<comment type="catalytic activity">
    <reaction evidence="6">
        <text>3-O-(N-acetyl-beta-D-glucosaminyl)-L-threonyl-[protein] + H2O = L-threonyl-[protein] + N-acetyl-D-glucosamine</text>
        <dbReference type="Rhea" id="RHEA:48892"/>
        <dbReference type="Rhea" id="RHEA-COMP:11060"/>
        <dbReference type="Rhea" id="RHEA-COMP:12252"/>
        <dbReference type="ChEBI" id="CHEBI:15377"/>
        <dbReference type="ChEBI" id="CHEBI:30013"/>
        <dbReference type="ChEBI" id="CHEBI:90840"/>
        <dbReference type="ChEBI" id="CHEBI:506227"/>
        <dbReference type="EC" id="3.2.1.169"/>
    </reaction>
</comment>
<keyword evidence="1" id="KW-0732">Signal</keyword>
<dbReference type="InterPro" id="IPR011496">
    <property type="entry name" value="O-GlcNAcase_cat"/>
</dbReference>
<dbReference type="InterPro" id="IPR051822">
    <property type="entry name" value="Glycosyl_Hydrolase_84"/>
</dbReference>
<evidence type="ECO:0000256" key="4">
    <source>
        <dbReference type="ARBA" id="ARBA00030512"/>
    </source>
</evidence>
<dbReference type="Gene3D" id="3.40.630.30">
    <property type="match status" value="1"/>
</dbReference>
<evidence type="ECO:0000313" key="11">
    <source>
        <dbReference type="EnsemblMetazoa" id="AATE008400-PA.1"/>
    </source>
</evidence>
<proteinExistence type="predicted"/>
<dbReference type="FunFam" id="3.20.20.80:FF:000009">
    <property type="entry name" value="O-GlcNAcase BT_4395"/>
    <property type="match status" value="1"/>
</dbReference>
<dbReference type="Gene3D" id="3.20.20.80">
    <property type="entry name" value="Glycosidases"/>
    <property type="match status" value="1"/>
</dbReference>
<evidence type="ECO:0000256" key="1">
    <source>
        <dbReference type="ARBA" id="ARBA00022729"/>
    </source>
</evidence>
<comment type="catalytic activity">
    <reaction evidence="5">
        <text>3-O-(N-acetyl-beta-D-glucosaminyl)-L-seryl-[protein] + H2O = N-acetyl-D-glucosamine + L-seryl-[protein]</text>
        <dbReference type="Rhea" id="RHEA:48876"/>
        <dbReference type="Rhea" id="RHEA-COMP:9863"/>
        <dbReference type="Rhea" id="RHEA-COMP:12251"/>
        <dbReference type="ChEBI" id="CHEBI:15377"/>
        <dbReference type="ChEBI" id="CHEBI:29999"/>
        <dbReference type="ChEBI" id="CHEBI:90838"/>
        <dbReference type="ChEBI" id="CHEBI:506227"/>
        <dbReference type="EC" id="3.2.1.169"/>
    </reaction>
</comment>
<dbReference type="PANTHER" id="PTHR13170">
    <property type="entry name" value="O-GLCNACASE"/>
    <property type="match status" value="1"/>
</dbReference>
<dbReference type="InterPro" id="IPR017853">
    <property type="entry name" value="GH"/>
</dbReference>
<dbReference type="SUPFAM" id="SSF51445">
    <property type="entry name" value="(Trans)glycosidases"/>
    <property type="match status" value="1"/>
</dbReference>
<evidence type="ECO:0000256" key="6">
    <source>
        <dbReference type="ARBA" id="ARBA00052136"/>
    </source>
</evidence>
<dbReference type="PROSITE" id="PS52009">
    <property type="entry name" value="GH84"/>
    <property type="match status" value="1"/>
</dbReference>
<evidence type="ECO:0000256" key="5">
    <source>
        <dbReference type="ARBA" id="ARBA00050933"/>
    </source>
</evidence>
<keyword evidence="2" id="KW-0378">Hydrolase</keyword>
<evidence type="ECO:0000259" key="10">
    <source>
        <dbReference type="PROSITE" id="PS52009"/>
    </source>
</evidence>
<organism evidence="11">
    <name type="scientific">Anopheles atroparvus</name>
    <name type="common">European mosquito</name>
    <dbReference type="NCBI Taxonomy" id="41427"/>
    <lineage>
        <taxon>Eukaryota</taxon>
        <taxon>Metazoa</taxon>
        <taxon>Ecdysozoa</taxon>
        <taxon>Arthropoda</taxon>
        <taxon>Hexapoda</taxon>
        <taxon>Insecta</taxon>
        <taxon>Pterygota</taxon>
        <taxon>Neoptera</taxon>
        <taxon>Endopterygota</taxon>
        <taxon>Diptera</taxon>
        <taxon>Nematocera</taxon>
        <taxon>Culicoidea</taxon>
        <taxon>Culicidae</taxon>
        <taxon>Anophelinae</taxon>
        <taxon>Anopheles</taxon>
    </lineage>
</organism>
<dbReference type="GO" id="GO:0102571">
    <property type="term" value="F:[protein]-3-O-(N-acetyl-D-glucosaminyl)-L-serine/L-threonine O-N-acetyl-alpha-D-glucosaminase activity"/>
    <property type="evidence" value="ECO:0007669"/>
    <property type="project" value="UniProtKB-EC"/>
</dbReference>